<sequence>MLHPLFPLPLAPAGSQIQASGPLRVPDGIRLRGAYIMSSWFALTGIHPTNDGREDLIQTFTENDHCDLLGKNRLITWGNTVVEGAPNPSLDLPYLDPLHAPSDWCQGLPEVFERIFVSTGKKECLRDGIRMVFEEKIKPHHGEAEYFEQDGVQW</sequence>
<evidence type="ECO:0000313" key="2">
    <source>
        <dbReference type="Proteomes" id="UP001150266"/>
    </source>
</evidence>
<accession>A0A9W8ZVJ9</accession>
<comment type="caution">
    <text evidence="1">The sequence shown here is derived from an EMBL/GenBank/DDBJ whole genome shotgun (WGS) entry which is preliminary data.</text>
</comment>
<dbReference type="OrthoDB" id="2152029at2759"/>
<protein>
    <submittedName>
        <fullName evidence="1">Uncharacterized protein</fullName>
    </submittedName>
</protein>
<gene>
    <name evidence="1" type="ORF">J3R30DRAFT_2213523</name>
</gene>
<dbReference type="InterPro" id="IPR029058">
    <property type="entry name" value="AB_hydrolase_fold"/>
</dbReference>
<organism evidence="1 2">
    <name type="scientific">Lentinula aciculospora</name>
    <dbReference type="NCBI Taxonomy" id="153920"/>
    <lineage>
        <taxon>Eukaryota</taxon>
        <taxon>Fungi</taxon>
        <taxon>Dikarya</taxon>
        <taxon>Basidiomycota</taxon>
        <taxon>Agaricomycotina</taxon>
        <taxon>Agaricomycetes</taxon>
        <taxon>Agaricomycetidae</taxon>
        <taxon>Agaricales</taxon>
        <taxon>Marasmiineae</taxon>
        <taxon>Omphalotaceae</taxon>
        <taxon>Lentinula</taxon>
    </lineage>
</organism>
<dbReference type="AlphaFoldDB" id="A0A9W8ZVJ9"/>
<keyword evidence="2" id="KW-1185">Reference proteome</keyword>
<dbReference type="Gene3D" id="3.40.50.1820">
    <property type="entry name" value="alpha/beta hydrolase"/>
    <property type="match status" value="1"/>
</dbReference>
<proteinExistence type="predicted"/>
<reference evidence="1" key="1">
    <citation type="submission" date="2022-08" db="EMBL/GenBank/DDBJ databases">
        <title>A Global Phylogenomic Analysis of the Shiitake Genus Lentinula.</title>
        <authorList>
            <consortium name="DOE Joint Genome Institute"/>
            <person name="Sierra-Patev S."/>
            <person name="Min B."/>
            <person name="Naranjo-Ortiz M."/>
            <person name="Looney B."/>
            <person name="Konkel Z."/>
            <person name="Slot J.C."/>
            <person name="Sakamoto Y."/>
            <person name="Steenwyk J.L."/>
            <person name="Rokas A."/>
            <person name="Carro J."/>
            <person name="Camarero S."/>
            <person name="Ferreira P."/>
            <person name="Molpeceres G."/>
            <person name="Ruiz-Duenas F.J."/>
            <person name="Serrano A."/>
            <person name="Henrissat B."/>
            <person name="Drula E."/>
            <person name="Hughes K.W."/>
            <person name="Mata J.L."/>
            <person name="Ishikawa N.K."/>
            <person name="Vargas-Isla R."/>
            <person name="Ushijima S."/>
            <person name="Smith C.A."/>
            <person name="Ahrendt S."/>
            <person name="Andreopoulos W."/>
            <person name="He G."/>
            <person name="Labutti K."/>
            <person name="Lipzen A."/>
            <person name="Ng V."/>
            <person name="Riley R."/>
            <person name="Sandor L."/>
            <person name="Barry K."/>
            <person name="Martinez A.T."/>
            <person name="Xiao Y."/>
            <person name="Gibbons J.G."/>
            <person name="Terashima K."/>
            <person name="Grigoriev I.V."/>
            <person name="Hibbett D.S."/>
        </authorList>
    </citation>
    <scope>NUCLEOTIDE SEQUENCE</scope>
    <source>
        <strain evidence="1">JLM2183</strain>
    </source>
</reference>
<name>A0A9W8ZVJ9_9AGAR</name>
<dbReference type="EMBL" id="JAOTPV010000051">
    <property type="protein sequence ID" value="KAJ4466749.1"/>
    <property type="molecule type" value="Genomic_DNA"/>
</dbReference>
<evidence type="ECO:0000313" key="1">
    <source>
        <dbReference type="EMBL" id="KAJ4466749.1"/>
    </source>
</evidence>
<dbReference type="Proteomes" id="UP001150266">
    <property type="component" value="Unassembled WGS sequence"/>
</dbReference>